<protein>
    <recommendedName>
        <fullName evidence="16">TIR domain-containing protein</fullName>
    </recommendedName>
</protein>
<dbReference type="GO" id="GO:0002224">
    <property type="term" value="P:toll-like receptor signaling pathway"/>
    <property type="evidence" value="ECO:0007669"/>
    <property type="project" value="InterPro"/>
</dbReference>
<keyword evidence="13" id="KW-0393">Immunoglobulin domain</keyword>
<dbReference type="PANTHER" id="PTHR24368:SF210">
    <property type="entry name" value="SURFACE ANTIGEN BSPA-LIKE"/>
    <property type="match status" value="1"/>
</dbReference>
<dbReference type="GO" id="GO:0007155">
    <property type="term" value="P:cell adhesion"/>
    <property type="evidence" value="ECO:0007669"/>
    <property type="project" value="UniProtKB-KW"/>
</dbReference>
<organism evidence="17 18">
    <name type="scientific">Strongylocentrotus purpuratus</name>
    <name type="common">Purple sea urchin</name>
    <dbReference type="NCBI Taxonomy" id="7668"/>
    <lineage>
        <taxon>Eukaryota</taxon>
        <taxon>Metazoa</taxon>
        <taxon>Echinodermata</taxon>
        <taxon>Eleutherozoa</taxon>
        <taxon>Echinozoa</taxon>
        <taxon>Echinoidea</taxon>
        <taxon>Euechinoidea</taxon>
        <taxon>Echinacea</taxon>
        <taxon>Camarodonta</taxon>
        <taxon>Echinidea</taxon>
        <taxon>Strongylocentrotidae</taxon>
        <taxon>Strongylocentrotus</taxon>
    </lineage>
</organism>
<proteinExistence type="inferred from homology"/>
<comment type="similarity">
    <text evidence="3">Belongs to the Toll-like receptor family.</text>
</comment>
<dbReference type="InterPro" id="IPR032675">
    <property type="entry name" value="LRR_dom_sf"/>
</dbReference>
<comment type="subcellular location">
    <subcellularLocation>
        <location evidence="1">Cell membrane</location>
        <topology evidence="1">Single-pass type I membrane protein</topology>
    </subcellularLocation>
</comment>
<sequence length="847" mass="98234">MASVTLLVLLAVLHLSHLGSTVHWRRNLGFDDIRTSNFPMRYSGKSVPQCQEDIKKRFADCDRLNLTKVPDCLSPDVQKLWLMYNRIWYLYNSSFLKYPELSTLVLSNNDIHFIESGTFLPLKHLHSLNINGNSLTSFPDNITYSEQFVRLRDLPLSRNELTHVNIACSSGNQWTMETISLDGNNFRELTSETFKLNCDINILDLSKNPVIRIDPETIASLRVQTLRFGRKSVILEVWTDLLIGVARSRIKWLYIKYIDQDIITVDFFRPLYNSRLIYLELNFVHLNLQNATPFSNLNQLIELTLEGTIPTLEPEYFLGMNKLEILHLEHNHINQINPNNSFWSTPHVREIYLGYNELKFLSRTAFQGLDNLFTLDITFNTNFMELVINQYTGGLFNLRYLVVSNNVIRDFLVDAPYLISLTSSASGDYFRSGITFQDTPSLQWLDLSYSNIHSQLLWNSLTSTSLFDGLDNLAHLVLEGNPISELLQGMFRGLFALEFLDLSDCEVSSIQSNVFRGLSSLRTLSLGGNKLQRLPLNLLTFDNNTSLKTLVLAGNKFTYFNYSTFEPLMFTMNLSIDISQNELICNCDISWLVKWLNSKVNVLNEDNTVCSTASATLSPLRGKPLLIFIPSDLCGPNIVLICSSSIAVIVFAATLLLIYHFRWFVRYKLYLLKLAVIGYNEIIDARDHGDFEFDLNIMFMEDDEHWVQEHLRPVLEERLPNFNRNAIGDDDLIPGMHYFDAVFYVIEKSFKTVLLLSRAAFQDNWFMKKFRIAFEQVNDARMENIVVVFLEDIQDAELPFLVRLYLSERRTYLWWMEDERGQEYFWNELILTLQRDNVRWNIMVPPE</sequence>
<keyword evidence="4" id="KW-0433">Leucine-rich repeat</keyword>
<dbReference type="Pfam" id="PF13855">
    <property type="entry name" value="LRR_8"/>
    <property type="match status" value="3"/>
</dbReference>
<dbReference type="SMART" id="SM00364">
    <property type="entry name" value="LRR_BAC"/>
    <property type="match status" value="2"/>
</dbReference>
<dbReference type="SMART" id="SM00369">
    <property type="entry name" value="LRR_TYP"/>
    <property type="match status" value="11"/>
</dbReference>
<dbReference type="InterPro" id="IPR000157">
    <property type="entry name" value="TIR_dom"/>
</dbReference>
<dbReference type="GeneID" id="105444833"/>
<dbReference type="PANTHER" id="PTHR24368">
    <property type="entry name" value="AMPHOTERIN-INDUCED PROTEIN"/>
    <property type="match status" value="1"/>
</dbReference>
<evidence type="ECO:0000256" key="1">
    <source>
        <dbReference type="ARBA" id="ARBA00004251"/>
    </source>
</evidence>
<dbReference type="Gene3D" id="3.80.10.10">
    <property type="entry name" value="Ribonuclease Inhibitor"/>
    <property type="match status" value="3"/>
</dbReference>
<dbReference type="GO" id="GO:0005886">
    <property type="term" value="C:plasma membrane"/>
    <property type="evidence" value="ECO:0007669"/>
    <property type="project" value="UniProtKB-SubCell"/>
</dbReference>
<keyword evidence="10 14" id="KW-0472">Membrane</keyword>
<name>A0A7M7LWE2_STRPU</name>
<evidence type="ECO:0000256" key="8">
    <source>
        <dbReference type="ARBA" id="ARBA00022889"/>
    </source>
</evidence>
<keyword evidence="6 15" id="KW-0732">Signal</keyword>
<evidence type="ECO:0000259" key="16">
    <source>
        <dbReference type="PROSITE" id="PS50104"/>
    </source>
</evidence>
<keyword evidence="18" id="KW-1185">Reference proteome</keyword>
<dbReference type="Gene3D" id="3.40.50.10140">
    <property type="entry name" value="Toll/interleukin-1 receptor homology (TIR) domain"/>
    <property type="match status" value="1"/>
</dbReference>
<accession>A0A7M7LWE2</accession>
<evidence type="ECO:0000256" key="15">
    <source>
        <dbReference type="SAM" id="SignalP"/>
    </source>
</evidence>
<evidence type="ECO:0000313" key="18">
    <source>
        <dbReference type="Proteomes" id="UP000007110"/>
    </source>
</evidence>
<evidence type="ECO:0000256" key="13">
    <source>
        <dbReference type="ARBA" id="ARBA00023319"/>
    </source>
</evidence>
<dbReference type="InterPro" id="IPR003591">
    <property type="entry name" value="Leu-rich_rpt_typical-subtyp"/>
</dbReference>
<dbReference type="Proteomes" id="UP000007110">
    <property type="component" value="Unassembled WGS sequence"/>
</dbReference>
<dbReference type="InterPro" id="IPR031283">
    <property type="entry name" value="AMIGO"/>
</dbReference>
<keyword evidence="7" id="KW-0677">Repeat</keyword>
<dbReference type="PROSITE" id="PS50104">
    <property type="entry name" value="TIR"/>
    <property type="match status" value="1"/>
</dbReference>
<reference evidence="18" key="1">
    <citation type="submission" date="2015-02" db="EMBL/GenBank/DDBJ databases">
        <title>Genome sequencing for Strongylocentrotus purpuratus.</title>
        <authorList>
            <person name="Murali S."/>
            <person name="Liu Y."/>
            <person name="Vee V."/>
            <person name="English A."/>
            <person name="Wang M."/>
            <person name="Skinner E."/>
            <person name="Han Y."/>
            <person name="Muzny D.M."/>
            <person name="Worley K.C."/>
            <person name="Gibbs R.A."/>
        </authorList>
    </citation>
    <scope>NUCLEOTIDE SEQUENCE</scope>
</reference>
<dbReference type="SUPFAM" id="SSF52200">
    <property type="entry name" value="Toll/Interleukin receptor TIR domain"/>
    <property type="match status" value="1"/>
</dbReference>
<feature type="chain" id="PRO_5029877460" description="TIR domain-containing protein" evidence="15">
    <location>
        <begin position="22"/>
        <end position="847"/>
    </location>
</feature>
<dbReference type="KEGG" id="spu:105444833"/>
<dbReference type="SUPFAM" id="SSF52058">
    <property type="entry name" value="L domain-like"/>
    <property type="match status" value="1"/>
</dbReference>
<dbReference type="AlphaFoldDB" id="A0A7M7LWE2"/>
<evidence type="ECO:0000256" key="6">
    <source>
        <dbReference type="ARBA" id="ARBA00022729"/>
    </source>
</evidence>
<reference evidence="17" key="2">
    <citation type="submission" date="2021-01" db="UniProtKB">
        <authorList>
            <consortium name="EnsemblMetazoa"/>
        </authorList>
    </citation>
    <scope>IDENTIFICATION</scope>
</reference>
<dbReference type="SMART" id="SM00082">
    <property type="entry name" value="LRRCT"/>
    <property type="match status" value="1"/>
</dbReference>
<evidence type="ECO:0000313" key="17">
    <source>
        <dbReference type="EnsemblMetazoa" id="XP_011677886"/>
    </source>
</evidence>
<keyword evidence="12" id="KW-0325">Glycoprotein</keyword>
<dbReference type="InterPro" id="IPR035897">
    <property type="entry name" value="Toll_tir_struct_dom_sf"/>
</dbReference>
<dbReference type="GO" id="GO:0006955">
    <property type="term" value="P:immune response"/>
    <property type="evidence" value="ECO:0007669"/>
    <property type="project" value="InterPro"/>
</dbReference>
<evidence type="ECO:0000256" key="10">
    <source>
        <dbReference type="ARBA" id="ARBA00023136"/>
    </source>
</evidence>
<keyword evidence="11" id="KW-0675">Receptor</keyword>
<dbReference type="InterPro" id="IPR017241">
    <property type="entry name" value="Toll-like_receptor"/>
</dbReference>
<evidence type="ECO:0000256" key="9">
    <source>
        <dbReference type="ARBA" id="ARBA00022989"/>
    </source>
</evidence>
<feature type="transmembrane region" description="Helical" evidence="14">
    <location>
        <begin position="638"/>
        <end position="659"/>
    </location>
</feature>
<dbReference type="InterPro" id="IPR001611">
    <property type="entry name" value="Leu-rich_rpt"/>
</dbReference>
<feature type="domain" description="TIR" evidence="16">
    <location>
        <begin position="691"/>
        <end position="833"/>
    </location>
</feature>
<dbReference type="RefSeq" id="XP_011677886.2">
    <property type="nucleotide sequence ID" value="XM_011679584.2"/>
</dbReference>
<evidence type="ECO:0000256" key="4">
    <source>
        <dbReference type="ARBA" id="ARBA00022614"/>
    </source>
</evidence>
<evidence type="ECO:0000256" key="5">
    <source>
        <dbReference type="ARBA" id="ARBA00022692"/>
    </source>
</evidence>
<evidence type="ECO:0000256" key="14">
    <source>
        <dbReference type="SAM" id="Phobius"/>
    </source>
</evidence>
<evidence type="ECO:0000256" key="11">
    <source>
        <dbReference type="ARBA" id="ARBA00023170"/>
    </source>
</evidence>
<dbReference type="OrthoDB" id="1526598at2759"/>
<dbReference type="Pfam" id="PF01582">
    <property type="entry name" value="TIR"/>
    <property type="match status" value="1"/>
</dbReference>
<keyword evidence="8" id="KW-0130">Cell adhesion</keyword>
<dbReference type="EnsemblMetazoa" id="XM_011679584">
    <property type="protein sequence ID" value="XP_011677886"/>
    <property type="gene ID" value="LOC105444833"/>
</dbReference>
<evidence type="ECO:0000256" key="12">
    <source>
        <dbReference type="ARBA" id="ARBA00023180"/>
    </source>
</evidence>
<evidence type="ECO:0000256" key="3">
    <source>
        <dbReference type="ARBA" id="ARBA00009634"/>
    </source>
</evidence>
<dbReference type="GO" id="GO:0004888">
    <property type="term" value="F:transmembrane signaling receptor activity"/>
    <property type="evidence" value="ECO:0007669"/>
    <property type="project" value="InterPro"/>
</dbReference>
<evidence type="ECO:0000256" key="2">
    <source>
        <dbReference type="ARBA" id="ARBA00005670"/>
    </source>
</evidence>
<keyword evidence="9 14" id="KW-1133">Transmembrane helix</keyword>
<dbReference type="PROSITE" id="PS51450">
    <property type="entry name" value="LRR"/>
    <property type="match status" value="3"/>
</dbReference>
<evidence type="ECO:0000256" key="7">
    <source>
        <dbReference type="ARBA" id="ARBA00022737"/>
    </source>
</evidence>
<dbReference type="SMART" id="SM00255">
    <property type="entry name" value="TIR"/>
    <property type="match status" value="1"/>
</dbReference>
<dbReference type="InParanoid" id="A0A7M7LWE2"/>
<dbReference type="InterPro" id="IPR000483">
    <property type="entry name" value="Cys-rich_flank_reg_C"/>
</dbReference>
<keyword evidence="5 14" id="KW-0812">Transmembrane</keyword>
<dbReference type="PIRSF" id="PIRSF037595">
    <property type="entry name" value="Toll-like_receptor"/>
    <property type="match status" value="1"/>
</dbReference>
<feature type="signal peptide" evidence="15">
    <location>
        <begin position="1"/>
        <end position="21"/>
    </location>
</feature>
<comment type="similarity">
    <text evidence="2">Belongs to the immunoglobulin superfamily. AMIGO family.</text>
</comment>